<dbReference type="InterPro" id="IPR011335">
    <property type="entry name" value="Restrct_endonuc-II-like"/>
</dbReference>
<protein>
    <recommendedName>
        <fullName evidence="2">ERCC4 domain-containing protein EP364R</fullName>
    </recommendedName>
</protein>
<reference evidence="5" key="1">
    <citation type="journal article" date="2021" name="Proc. Natl. Acad. Sci. U.S.A.">
        <title>A Catalog of Tens of Thousands of Viruses from Human Metagenomes Reveals Hidden Associations with Chronic Diseases.</title>
        <authorList>
            <person name="Tisza M.J."/>
            <person name="Buck C.B."/>
        </authorList>
    </citation>
    <scope>NUCLEOTIDE SEQUENCE</scope>
    <source>
        <strain evidence="5">CteLh2</strain>
    </source>
</reference>
<accession>A0A8S5U5N0</accession>
<comment type="function">
    <text evidence="3">Plays a role in the inhibition of type I interferon signaling pathway. Mechanistically, specifically interacts with 2',3'-cGAMP and cleaves it via its phosphodiesterase activity. In turn, prevents 2',3'-cGAMP interaction with host ER-resident STING1 leading to inhibition of downstream signaling pathway and type I interferon production.</text>
</comment>
<proteinExistence type="inferred from homology"/>
<dbReference type="SUPFAM" id="SSF52980">
    <property type="entry name" value="Restriction endonuclease-like"/>
    <property type="match status" value="1"/>
</dbReference>
<dbReference type="GO" id="GO:0003677">
    <property type="term" value="F:DNA binding"/>
    <property type="evidence" value="ECO:0007669"/>
    <property type="project" value="InterPro"/>
</dbReference>
<evidence type="ECO:0000256" key="2">
    <source>
        <dbReference type="ARBA" id="ARBA00015502"/>
    </source>
</evidence>
<comment type="similarity">
    <text evidence="1">Belongs to the asfivirus EP364R family.</text>
</comment>
<evidence type="ECO:0000313" key="5">
    <source>
        <dbReference type="EMBL" id="DAF89756.1"/>
    </source>
</evidence>
<dbReference type="SMART" id="SM00891">
    <property type="entry name" value="ERCC4"/>
    <property type="match status" value="1"/>
</dbReference>
<dbReference type="InterPro" id="IPR006166">
    <property type="entry name" value="ERCC4_domain"/>
</dbReference>
<dbReference type="GO" id="GO:0004518">
    <property type="term" value="F:nuclease activity"/>
    <property type="evidence" value="ECO:0007669"/>
    <property type="project" value="InterPro"/>
</dbReference>
<evidence type="ECO:0000259" key="4">
    <source>
        <dbReference type="SMART" id="SM00891"/>
    </source>
</evidence>
<dbReference type="Pfam" id="PF02732">
    <property type="entry name" value="ERCC4"/>
    <property type="match status" value="1"/>
</dbReference>
<evidence type="ECO:0000256" key="3">
    <source>
        <dbReference type="ARBA" id="ARBA00034463"/>
    </source>
</evidence>
<name>A0A8S5U5N0_9CAUD</name>
<dbReference type="Gene3D" id="3.40.50.10130">
    <property type="match status" value="1"/>
</dbReference>
<organism evidence="5">
    <name type="scientific">Siphoviridae sp. cteLh2</name>
    <dbReference type="NCBI Taxonomy" id="2825590"/>
    <lineage>
        <taxon>Viruses</taxon>
        <taxon>Duplodnaviria</taxon>
        <taxon>Heunggongvirae</taxon>
        <taxon>Uroviricota</taxon>
        <taxon>Caudoviricetes</taxon>
    </lineage>
</organism>
<dbReference type="GO" id="GO:0006259">
    <property type="term" value="P:DNA metabolic process"/>
    <property type="evidence" value="ECO:0007669"/>
    <property type="project" value="UniProtKB-ARBA"/>
</dbReference>
<evidence type="ECO:0000256" key="1">
    <source>
        <dbReference type="ARBA" id="ARBA00008322"/>
    </source>
</evidence>
<sequence>MNKKNIDKLMHNNFYIIVDTREKKNKHIIDAFELYGIKYIKQKCEYGDYCAMLTKDEELGINEDIILKVSVERKASLDEIGANLTRGKERFAKEMIRCTEDYGSMIIMIEGNTYSDIINENYRIKLTSKQFLGLLHGLYGDYKIPFIFISQKDAPLFIYDTLKYFTRGYLKNI</sequence>
<dbReference type="EMBL" id="BK016017">
    <property type="protein sequence ID" value="DAF89756.1"/>
    <property type="molecule type" value="Genomic_DNA"/>
</dbReference>
<feature type="domain" description="ERCC4" evidence="4">
    <location>
        <begin position="15"/>
        <end position="113"/>
    </location>
</feature>